<name>A0ACC0NW56_RHOML</name>
<comment type="caution">
    <text evidence="1">The sequence shown here is derived from an EMBL/GenBank/DDBJ whole genome shotgun (WGS) entry which is preliminary data.</text>
</comment>
<accession>A0ACC0NW56</accession>
<sequence length="323" mass="35244">MRSRGSFSLLALVVFSLSTTAAFSANLSPNFYDKTCPGALATIKSAVDAELMRQQRTGASLLRLFFHDCFVQTCDGSILLDPAPNIDSEKVAVANANSVRGYDVIDRIRLELDKTCGGPVVSCADIVAVAARDSVVALGGPTWEVQLGRRDSLNGNSTLASINLPSPIMNLTQLIATFKIQGLDVQDLVTLSGAHTISLTHRGFFQNRIYNKTNIPIDPAFARLRQRLCPNATTFAAQAELAPLDLITPRRFDSNYFSNLVQKGLLDSDQELYNGGVTDGLVKLYSTNQEAFFFARSMVKMGNFKPLTGNEGQIRNNCRRVNP</sequence>
<protein>
    <submittedName>
        <fullName evidence="1">Uncharacterized protein</fullName>
    </submittedName>
</protein>
<keyword evidence="2" id="KW-1185">Reference proteome</keyword>
<evidence type="ECO:0000313" key="1">
    <source>
        <dbReference type="EMBL" id="KAI8557204.1"/>
    </source>
</evidence>
<proteinExistence type="predicted"/>
<organism evidence="1 2">
    <name type="scientific">Rhododendron molle</name>
    <name type="common">Chinese azalea</name>
    <name type="synonym">Azalea mollis</name>
    <dbReference type="NCBI Taxonomy" id="49168"/>
    <lineage>
        <taxon>Eukaryota</taxon>
        <taxon>Viridiplantae</taxon>
        <taxon>Streptophyta</taxon>
        <taxon>Embryophyta</taxon>
        <taxon>Tracheophyta</taxon>
        <taxon>Spermatophyta</taxon>
        <taxon>Magnoliopsida</taxon>
        <taxon>eudicotyledons</taxon>
        <taxon>Gunneridae</taxon>
        <taxon>Pentapetalae</taxon>
        <taxon>asterids</taxon>
        <taxon>Ericales</taxon>
        <taxon>Ericaceae</taxon>
        <taxon>Ericoideae</taxon>
        <taxon>Rhodoreae</taxon>
        <taxon>Rhododendron</taxon>
    </lineage>
</organism>
<gene>
    <name evidence="1" type="ORF">RHMOL_Rhmol05G0318200</name>
</gene>
<reference evidence="1" key="1">
    <citation type="submission" date="2022-02" db="EMBL/GenBank/DDBJ databases">
        <title>Plant Genome Project.</title>
        <authorList>
            <person name="Zhang R.-G."/>
        </authorList>
    </citation>
    <scope>NUCLEOTIDE SEQUENCE</scope>
    <source>
        <strain evidence="1">AT1</strain>
    </source>
</reference>
<dbReference type="Proteomes" id="UP001062846">
    <property type="component" value="Chromosome 5"/>
</dbReference>
<dbReference type="EMBL" id="CM046392">
    <property type="protein sequence ID" value="KAI8557204.1"/>
    <property type="molecule type" value="Genomic_DNA"/>
</dbReference>
<evidence type="ECO:0000313" key="2">
    <source>
        <dbReference type="Proteomes" id="UP001062846"/>
    </source>
</evidence>